<comment type="similarity">
    <text evidence="1 5">Belongs to the class-III pyridoxal-phosphate-dependent aminotransferase family.</text>
</comment>
<dbReference type="EMBL" id="JADOUF010000001">
    <property type="protein sequence ID" value="MBG6137035.1"/>
    <property type="molecule type" value="Genomic_DNA"/>
</dbReference>
<dbReference type="PROSITE" id="PS00600">
    <property type="entry name" value="AA_TRANSFER_CLASS_3"/>
    <property type="match status" value="1"/>
</dbReference>
<keyword evidence="7" id="KW-1185">Reference proteome</keyword>
<dbReference type="AlphaFoldDB" id="A0A8J7GG10"/>
<dbReference type="FunFam" id="3.40.640.10:FF:000014">
    <property type="entry name" value="Adenosylmethionine-8-amino-7-oxononanoate aminotransferase, probable"/>
    <property type="match status" value="1"/>
</dbReference>
<keyword evidence="4 5" id="KW-0663">Pyridoxal phosphate</keyword>
<dbReference type="InterPro" id="IPR005814">
    <property type="entry name" value="Aminotrans_3"/>
</dbReference>
<dbReference type="Gene3D" id="3.90.1150.10">
    <property type="entry name" value="Aspartate Aminotransferase, domain 1"/>
    <property type="match status" value="1"/>
</dbReference>
<dbReference type="InterPro" id="IPR015422">
    <property type="entry name" value="PyrdxlP-dep_Trfase_small"/>
</dbReference>
<dbReference type="GO" id="GO:0030170">
    <property type="term" value="F:pyridoxal phosphate binding"/>
    <property type="evidence" value="ECO:0007669"/>
    <property type="project" value="InterPro"/>
</dbReference>
<dbReference type="PANTHER" id="PTHR43094:SF1">
    <property type="entry name" value="AMINOTRANSFERASE CLASS-III"/>
    <property type="match status" value="1"/>
</dbReference>
<evidence type="ECO:0000256" key="2">
    <source>
        <dbReference type="ARBA" id="ARBA00022576"/>
    </source>
</evidence>
<dbReference type="RefSeq" id="WP_197003943.1">
    <property type="nucleotide sequence ID" value="NZ_BONS01000022.1"/>
</dbReference>
<dbReference type="CDD" id="cd00610">
    <property type="entry name" value="OAT_like"/>
    <property type="match status" value="1"/>
</dbReference>
<dbReference type="InterPro" id="IPR015421">
    <property type="entry name" value="PyrdxlP-dep_Trfase_major"/>
</dbReference>
<evidence type="ECO:0000313" key="6">
    <source>
        <dbReference type="EMBL" id="MBG6137035.1"/>
    </source>
</evidence>
<dbReference type="SUPFAM" id="SSF53383">
    <property type="entry name" value="PLP-dependent transferases"/>
    <property type="match status" value="1"/>
</dbReference>
<keyword evidence="3" id="KW-0808">Transferase</keyword>
<dbReference type="Gene3D" id="3.40.640.10">
    <property type="entry name" value="Type I PLP-dependent aspartate aminotransferase-like (Major domain)"/>
    <property type="match status" value="1"/>
</dbReference>
<evidence type="ECO:0000256" key="3">
    <source>
        <dbReference type="ARBA" id="ARBA00022679"/>
    </source>
</evidence>
<sequence length="446" mass="48871">MTTDNLWMHFTRRSSYANAPVPTMVRGEGAYVYDDKGRRYLDGLAGLFAVQIGHGRTELADAAAKQMAELAYFPIWSYAHPTALRLAEKIASLAPGDLNQVFFTTSGSEAVESAWKLARAYYKKTGRPNKHKVVSRFIAYHGTSMGALSITGLPGIKSDFEPLVPGAIKAANANYYRAPVFGDDPVAFGRWAAEEIGRAIEREGADTVAAVFVEPVQNSGGCYPPPPGYFDRLREICDEHDVLLVSDEVICAFGRLGEYFGATRYGYQPDIITCAKGMTSGYAPLGAMIASDRLAEPFLAGDATFYHGITFGGHPVSSAVALANLEIFEREDVLGHVRRNEGAFRSTLERLNDLPIVGEVRGDGYFYGIELVKDKTTRETFDDDESERLLRGFLSKALFDAGLYCRADDRGDPVIQLSPPLICDQTHFNEIEGVLRAVLTEAGNMI</sequence>
<dbReference type="PANTHER" id="PTHR43094">
    <property type="entry name" value="AMINOTRANSFERASE"/>
    <property type="match status" value="1"/>
</dbReference>
<dbReference type="Pfam" id="PF00202">
    <property type="entry name" value="Aminotran_3"/>
    <property type="match status" value="1"/>
</dbReference>
<comment type="caution">
    <text evidence="6">The sequence shown here is derived from an EMBL/GenBank/DDBJ whole genome shotgun (WGS) entry which is preliminary data.</text>
</comment>
<evidence type="ECO:0000256" key="1">
    <source>
        <dbReference type="ARBA" id="ARBA00008954"/>
    </source>
</evidence>
<protein>
    <submittedName>
        <fullName evidence="6">Adenosylmethionine-8-amino-7-oxononanoate aminotransferase</fullName>
    </submittedName>
</protein>
<evidence type="ECO:0000256" key="4">
    <source>
        <dbReference type="ARBA" id="ARBA00022898"/>
    </source>
</evidence>
<reference evidence="6" key="1">
    <citation type="submission" date="2020-11" db="EMBL/GenBank/DDBJ databases">
        <title>Sequencing the genomes of 1000 actinobacteria strains.</title>
        <authorList>
            <person name="Klenk H.-P."/>
        </authorList>
    </citation>
    <scope>NUCLEOTIDE SEQUENCE</scope>
    <source>
        <strain evidence="6">DSM 45356</strain>
    </source>
</reference>
<evidence type="ECO:0000313" key="7">
    <source>
        <dbReference type="Proteomes" id="UP000622552"/>
    </source>
</evidence>
<dbReference type="GO" id="GO:0008483">
    <property type="term" value="F:transaminase activity"/>
    <property type="evidence" value="ECO:0007669"/>
    <property type="project" value="UniProtKB-KW"/>
</dbReference>
<evidence type="ECO:0000256" key="5">
    <source>
        <dbReference type="RuleBase" id="RU003560"/>
    </source>
</evidence>
<gene>
    <name evidence="6" type="ORF">IW245_003229</name>
</gene>
<dbReference type="InterPro" id="IPR015424">
    <property type="entry name" value="PyrdxlP-dep_Trfase"/>
</dbReference>
<dbReference type="NCBIfam" id="NF005102">
    <property type="entry name" value="PRK06541.1"/>
    <property type="match status" value="1"/>
</dbReference>
<keyword evidence="2 6" id="KW-0032">Aminotransferase</keyword>
<organism evidence="6 7">
    <name type="scientific">Longispora fulva</name>
    <dbReference type="NCBI Taxonomy" id="619741"/>
    <lineage>
        <taxon>Bacteria</taxon>
        <taxon>Bacillati</taxon>
        <taxon>Actinomycetota</taxon>
        <taxon>Actinomycetes</taxon>
        <taxon>Micromonosporales</taxon>
        <taxon>Micromonosporaceae</taxon>
        <taxon>Longispora</taxon>
    </lineage>
</organism>
<name>A0A8J7GG10_9ACTN</name>
<dbReference type="InterPro" id="IPR049704">
    <property type="entry name" value="Aminotrans_3_PPA_site"/>
</dbReference>
<proteinExistence type="inferred from homology"/>
<accession>A0A8J7GG10</accession>
<dbReference type="Proteomes" id="UP000622552">
    <property type="component" value="Unassembled WGS sequence"/>
</dbReference>